<dbReference type="PANTHER" id="PTHR45138">
    <property type="entry name" value="REGULATORY COMPONENTS OF SENSORY TRANSDUCTION SYSTEM"/>
    <property type="match status" value="1"/>
</dbReference>
<name>A0A9W6GHK2_9BACT</name>
<dbReference type="InterPro" id="IPR029787">
    <property type="entry name" value="Nucleotide_cyclase"/>
</dbReference>
<dbReference type="AlphaFoldDB" id="A0A9W6GHK2"/>
<feature type="domain" description="GGDEF" evidence="2">
    <location>
        <begin position="151"/>
        <end position="305"/>
    </location>
</feature>
<dbReference type="PROSITE" id="PS50887">
    <property type="entry name" value="GGDEF"/>
    <property type="match status" value="1"/>
</dbReference>
<reference evidence="3" key="1">
    <citation type="submission" date="2022-12" db="EMBL/GenBank/DDBJ databases">
        <title>Reference genome sequencing for broad-spectrum identification of bacterial and archaeal isolates by mass spectrometry.</title>
        <authorList>
            <person name="Sekiguchi Y."/>
            <person name="Tourlousse D.M."/>
        </authorList>
    </citation>
    <scope>NUCLEOTIDE SEQUENCE</scope>
    <source>
        <strain evidence="3">TSL-P1</strain>
    </source>
</reference>
<dbReference type="GO" id="GO:0052621">
    <property type="term" value="F:diguanylate cyclase activity"/>
    <property type="evidence" value="ECO:0007669"/>
    <property type="project" value="UniProtKB-EC"/>
</dbReference>
<proteinExistence type="predicted"/>
<accession>A0A9W6GHK2</accession>
<dbReference type="GO" id="GO:0043709">
    <property type="term" value="P:cell adhesion involved in single-species biofilm formation"/>
    <property type="evidence" value="ECO:0007669"/>
    <property type="project" value="TreeGrafter"/>
</dbReference>
<dbReference type="SUPFAM" id="SSF55073">
    <property type="entry name" value="Nucleotide cyclase"/>
    <property type="match status" value="1"/>
</dbReference>
<evidence type="ECO:0000259" key="2">
    <source>
        <dbReference type="PROSITE" id="PS50887"/>
    </source>
</evidence>
<sequence length="309" mass="36019">MNKKAIVIVRDCEIKKLIKKKFFSSPYETYYFEDIKDALQIIYDEIPDLVIVEAINNSKIEISIINELKSDPIFVSMNVIAIVSPDFYTEDWQNFLVDDYIRVNNLSQDLLMRINLCFERVERVIATSPLTKLPGNLVIQKEIQKRLNRGDVFALAYADLDNFKPFNDKYGFSRGDEVIKMLGRLILNIVRNEQPTGSFVGHIGGDDFVYIMSPEIIEKTTQKIIDIFDNLIKNFYDEEDIRKGYIESINREGKIQFYPIMTVSVGITSNRYRIFNHFSEMAEVASVMKSVAKKQKDKRYAIDRRRDII</sequence>
<evidence type="ECO:0000256" key="1">
    <source>
        <dbReference type="ARBA" id="ARBA00012528"/>
    </source>
</evidence>
<dbReference type="GO" id="GO:1902201">
    <property type="term" value="P:negative regulation of bacterial-type flagellum-dependent cell motility"/>
    <property type="evidence" value="ECO:0007669"/>
    <property type="project" value="TreeGrafter"/>
</dbReference>
<dbReference type="InterPro" id="IPR050469">
    <property type="entry name" value="Diguanylate_Cyclase"/>
</dbReference>
<dbReference type="Proteomes" id="UP001144297">
    <property type="component" value="Unassembled WGS sequence"/>
</dbReference>
<evidence type="ECO:0000313" key="3">
    <source>
        <dbReference type="EMBL" id="GLI54011.1"/>
    </source>
</evidence>
<dbReference type="CDD" id="cd01949">
    <property type="entry name" value="GGDEF"/>
    <property type="match status" value="1"/>
</dbReference>
<dbReference type="EC" id="2.7.7.65" evidence="1"/>
<comment type="caution">
    <text evidence="3">The sequence shown here is derived from an EMBL/GenBank/DDBJ whole genome shotgun (WGS) entry which is preliminary data.</text>
</comment>
<dbReference type="Pfam" id="PF00990">
    <property type="entry name" value="GGDEF"/>
    <property type="match status" value="1"/>
</dbReference>
<dbReference type="PANTHER" id="PTHR45138:SF25">
    <property type="entry name" value="GGDEF DOMAIN PROTEIN"/>
    <property type="match status" value="1"/>
</dbReference>
<dbReference type="InterPro" id="IPR043128">
    <property type="entry name" value="Rev_trsase/Diguanyl_cyclase"/>
</dbReference>
<dbReference type="SMART" id="SM00267">
    <property type="entry name" value="GGDEF"/>
    <property type="match status" value="1"/>
</dbReference>
<dbReference type="EMBL" id="BSDX01000001">
    <property type="protein sequence ID" value="GLI54011.1"/>
    <property type="molecule type" value="Genomic_DNA"/>
</dbReference>
<keyword evidence="4" id="KW-1185">Reference proteome</keyword>
<organism evidence="3 4">
    <name type="scientific">Thermodesulfovibrio yellowstonii</name>
    <dbReference type="NCBI Taxonomy" id="28262"/>
    <lineage>
        <taxon>Bacteria</taxon>
        <taxon>Pseudomonadati</taxon>
        <taxon>Nitrospirota</taxon>
        <taxon>Thermodesulfovibrionia</taxon>
        <taxon>Thermodesulfovibrionales</taxon>
        <taxon>Thermodesulfovibrionaceae</taxon>
        <taxon>Thermodesulfovibrio</taxon>
    </lineage>
</organism>
<protein>
    <recommendedName>
        <fullName evidence="1">diguanylate cyclase</fullName>
        <ecNumber evidence="1">2.7.7.65</ecNumber>
    </recommendedName>
</protein>
<gene>
    <name evidence="3" type="ORF">TISLANDTSLP1_17040</name>
</gene>
<evidence type="ECO:0000313" key="4">
    <source>
        <dbReference type="Proteomes" id="UP001144297"/>
    </source>
</evidence>
<dbReference type="GO" id="GO:0005886">
    <property type="term" value="C:plasma membrane"/>
    <property type="evidence" value="ECO:0007669"/>
    <property type="project" value="TreeGrafter"/>
</dbReference>
<dbReference type="Gene3D" id="3.30.70.270">
    <property type="match status" value="1"/>
</dbReference>
<dbReference type="InterPro" id="IPR000160">
    <property type="entry name" value="GGDEF_dom"/>
</dbReference>
<dbReference type="NCBIfam" id="TIGR00254">
    <property type="entry name" value="GGDEF"/>
    <property type="match status" value="1"/>
</dbReference>